<dbReference type="InterPro" id="IPR016907">
    <property type="entry name" value="UCP029033"/>
</dbReference>
<reference evidence="2" key="1">
    <citation type="journal article" date="2020" name="mSystems">
        <title>Genome- and Community-Level Interaction Insights into Carbon Utilization and Element Cycling Functions of Hydrothermarchaeota in Hydrothermal Sediment.</title>
        <authorList>
            <person name="Zhou Z."/>
            <person name="Liu Y."/>
            <person name="Xu W."/>
            <person name="Pan J."/>
            <person name="Luo Z.H."/>
            <person name="Li M."/>
        </authorList>
    </citation>
    <scope>NUCLEOTIDE SEQUENCE [LARGE SCALE GENOMIC DNA]</scope>
    <source>
        <strain evidence="2">SpSt-754</strain>
    </source>
</reference>
<dbReference type="PIRSF" id="PIRSF029033">
    <property type="entry name" value="UCP029033"/>
    <property type="match status" value="1"/>
</dbReference>
<dbReference type="EMBL" id="DTGD01000021">
    <property type="protein sequence ID" value="HGB35383.1"/>
    <property type="molecule type" value="Genomic_DNA"/>
</dbReference>
<gene>
    <name evidence="2" type="ORF">ENV38_00540</name>
</gene>
<dbReference type="PANTHER" id="PTHR34387:SF2">
    <property type="entry name" value="SLR1258 PROTEIN"/>
    <property type="match status" value="1"/>
</dbReference>
<keyword evidence="1" id="KW-0812">Transmembrane</keyword>
<dbReference type="InterPro" id="IPR052022">
    <property type="entry name" value="26kDa_periplasmic_antigen"/>
</dbReference>
<organism evidence="2">
    <name type="scientific">candidate division WOR-3 bacterium</name>
    <dbReference type="NCBI Taxonomy" id="2052148"/>
    <lineage>
        <taxon>Bacteria</taxon>
        <taxon>Bacteria division WOR-3</taxon>
    </lineage>
</organism>
<evidence type="ECO:0000256" key="1">
    <source>
        <dbReference type="SAM" id="Phobius"/>
    </source>
</evidence>
<evidence type="ECO:0000313" key="2">
    <source>
        <dbReference type="EMBL" id="HGB35383.1"/>
    </source>
</evidence>
<proteinExistence type="predicted"/>
<dbReference type="Gene3D" id="3.30.70.2970">
    <property type="entry name" value="Protein of unknown function (DUF541), domain 2"/>
    <property type="match status" value="1"/>
</dbReference>
<dbReference type="AlphaFoldDB" id="A0A7V3NT00"/>
<name>A0A7V3NT00_UNCW3</name>
<feature type="transmembrane region" description="Helical" evidence="1">
    <location>
        <begin position="12"/>
        <end position="32"/>
    </location>
</feature>
<dbReference type="PANTHER" id="PTHR34387">
    <property type="entry name" value="SLR1258 PROTEIN"/>
    <property type="match status" value="1"/>
</dbReference>
<accession>A0A7V3NT00</accession>
<dbReference type="InterPro" id="IPR007497">
    <property type="entry name" value="SIMPL/DUF541"/>
</dbReference>
<keyword evidence="1" id="KW-0472">Membrane</keyword>
<dbReference type="InterPro" id="IPR010916">
    <property type="entry name" value="TonB_box_CS"/>
</dbReference>
<sequence>MDIKFSTEKWLPSLILSLGMVVSSLIVSSTLYKIKRMDNTITVTGSAKTRVISDQVRWTISISRISPTLSEGYSQMAKDLSKIKEFLNKNGIQEKEVEVTQIYTSQPWLYTERADRMYFQFNQSIIVSSMEVDKVLSVAGKIYSLVPEGVNITASNLEFYYSKLPELRVSLLNDAMIDAKQRATMIAKSTGRKVGKVKSAKMGVVQVMAPNTIQISDYGTYNTESREKEVMITVQATFYLK</sequence>
<keyword evidence="1" id="KW-1133">Transmembrane helix</keyword>
<dbReference type="Gene3D" id="3.30.110.170">
    <property type="entry name" value="Protein of unknown function (DUF541), domain 1"/>
    <property type="match status" value="1"/>
</dbReference>
<comment type="caution">
    <text evidence="2">The sequence shown here is derived from an EMBL/GenBank/DDBJ whole genome shotgun (WGS) entry which is preliminary data.</text>
</comment>
<protein>
    <submittedName>
        <fullName evidence="2">SIMPL domain-containing protein</fullName>
    </submittedName>
</protein>
<dbReference type="PROSITE" id="PS00430">
    <property type="entry name" value="TONB_DEPENDENT_REC_1"/>
    <property type="match status" value="1"/>
</dbReference>
<dbReference type="GO" id="GO:0006974">
    <property type="term" value="P:DNA damage response"/>
    <property type="evidence" value="ECO:0007669"/>
    <property type="project" value="TreeGrafter"/>
</dbReference>
<dbReference type="Pfam" id="PF04402">
    <property type="entry name" value="SIMPL"/>
    <property type="match status" value="1"/>
</dbReference>